<accession>A0ABN8I7B5</accession>
<protein>
    <submittedName>
        <fullName evidence="1">Uncharacterized protein</fullName>
    </submittedName>
</protein>
<dbReference type="EMBL" id="OW152830">
    <property type="protein sequence ID" value="CAH2048772.1"/>
    <property type="molecule type" value="Genomic_DNA"/>
</dbReference>
<keyword evidence="2" id="KW-1185">Reference proteome</keyword>
<organism evidence="1 2">
    <name type="scientific">Iphiclides podalirius</name>
    <name type="common">scarce swallowtail</name>
    <dbReference type="NCBI Taxonomy" id="110791"/>
    <lineage>
        <taxon>Eukaryota</taxon>
        <taxon>Metazoa</taxon>
        <taxon>Ecdysozoa</taxon>
        <taxon>Arthropoda</taxon>
        <taxon>Hexapoda</taxon>
        <taxon>Insecta</taxon>
        <taxon>Pterygota</taxon>
        <taxon>Neoptera</taxon>
        <taxon>Endopterygota</taxon>
        <taxon>Lepidoptera</taxon>
        <taxon>Glossata</taxon>
        <taxon>Ditrysia</taxon>
        <taxon>Papilionoidea</taxon>
        <taxon>Papilionidae</taxon>
        <taxon>Papilioninae</taxon>
        <taxon>Iphiclides</taxon>
    </lineage>
</organism>
<sequence length="93" mass="10111">MDVLDANLFNEAIQFNQPGQAYDFAWQARAAAANFQIPYVKERTHRALVIDPTGTTVNGPATDDSMCTAPKRAFHQPPICAPESTLCGLCATQ</sequence>
<feature type="non-terminal residue" evidence="1">
    <location>
        <position position="93"/>
    </location>
</feature>
<gene>
    <name evidence="1" type="ORF">IPOD504_LOCUS6363</name>
</gene>
<dbReference type="Proteomes" id="UP000837857">
    <property type="component" value="Chromosome 18"/>
</dbReference>
<evidence type="ECO:0000313" key="1">
    <source>
        <dbReference type="EMBL" id="CAH2048772.1"/>
    </source>
</evidence>
<evidence type="ECO:0000313" key="2">
    <source>
        <dbReference type="Proteomes" id="UP000837857"/>
    </source>
</evidence>
<reference evidence="1" key="1">
    <citation type="submission" date="2022-03" db="EMBL/GenBank/DDBJ databases">
        <authorList>
            <person name="Martin H S."/>
        </authorList>
    </citation>
    <scope>NUCLEOTIDE SEQUENCE</scope>
</reference>
<name>A0ABN8I7B5_9NEOP</name>
<proteinExistence type="predicted"/>